<evidence type="ECO:0000256" key="2">
    <source>
        <dbReference type="ARBA" id="ARBA00022692"/>
    </source>
</evidence>
<evidence type="ECO:0000256" key="4">
    <source>
        <dbReference type="ARBA" id="ARBA00023136"/>
    </source>
</evidence>
<dbReference type="PeptideAtlas" id="Q8IH51"/>
<evidence type="ECO:0000313" key="6">
    <source>
        <dbReference type="EMBL" id="AAN71178.1"/>
    </source>
</evidence>
<evidence type="ECO:0000313" key="7">
    <source>
        <dbReference type="FlyBase" id="FBgn0038938"/>
    </source>
</evidence>
<dbReference type="VEuPathDB" id="VectorBase:FBgn0038938"/>
<dbReference type="InterPro" id="IPR036259">
    <property type="entry name" value="MFS_trans_sf"/>
</dbReference>
<proteinExistence type="evidence at transcript level"/>
<dbReference type="PANTHER" id="PTHR24064">
    <property type="entry name" value="SOLUTE CARRIER FAMILY 22 MEMBER"/>
    <property type="match status" value="1"/>
</dbReference>
<dbReference type="GO" id="GO:0016020">
    <property type="term" value="C:membrane"/>
    <property type="evidence" value="ECO:0007669"/>
    <property type="project" value="UniProtKB-SubCell"/>
</dbReference>
<organism evidence="6">
    <name type="scientific">Drosophila melanogaster</name>
    <name type="common">Fruit fly</name>
    <dbReference type="NCBI Taxonomy" id="7227"/>
    <lineage>
        <taxon>Eukaryota</taxon>
        <taxon>Metazoa</taxon>
        <taxon>Ecdysozoa</taxon>
        <taxon>Arthropoda</taxon>
        <taxon>Hexapoda</taxon>
        <taxon>Insecta</taxon>
        <taxon>Pterygota</taxon>
        <taxon>Neoptera</taxon>
        <taxon>Endopterygota</taxon>
        <taxon>Diptera</taxon>
        <taxon>Brachycera</taxon>
        <taxon>Muscomorpha</taxon>
        <taxon>Ephydroidea</taxon>
        <taxon>Drosophilidae</taxon>
        <taxon>Drosophila</taxon>
        <taxon>Sophophora</taxon>
    </lineage>
</organism>
<reference evidence="6" key="1">
    <citation type="submission" date="2002-11" db="EMBL/GenBank/DDBJ databases">
        <authorList>
            <person name="Stapleton M."/>
            <person name="Brokstein P."/>
            <person name="Hong L."/>
            <person name="Agbayani A."/>
            <person name="Carlson J."/>
            <person name="Champe M."/>
            <person name="Chavez C."/>
            <person name="Dorsett V."/>
            <person name="Dresnek D."/>
            <person name="Farfan D."/>
            <person name="Frise E."/>
            <person name="George R."/>
            <person name="Gonzalez M."/>
            <person name="Guarin H."/>
            <person name="Kronmiller B."/>
            <person name="Li P."/>
            <person name="Liao G."/>
            <person name="Miranda A."/>
            <person name="Mungall C.J."/>
            <person name="Nunoo J."/>
            <person name="Pacleb J."/>
            <person name="Paragas V."/>
            <person name="Park S."/>
            <person name="Patel S."/>
            <person name="Phouanenavong S."/>
            <person name="Wan K."/>
            <person name="Yu C."/>
            <person name="Lewis S.E."/>
            <person name="Rubin G.M."/>
            <person name="Celniker S."/>
        </authorList>
    </citation>
    <scope>NUCLEOTIDE SEQUENCE</scope>
    <source>
        <strain evidence="6">Berkeley</strain>
    </source>
</reference>
<feature type="transmembrane region" description="Helical" evidence="5">
    <location>
        <begin position="64"/>
        <end position="83"/>
    </location>
</feature>
<sequence length="119" mass="13153">MIYLATFIKFLNALTFFTVNLQCLEIYPTCMRQTGVALGTILANAIGVLAPYLVYLGTTVDIRAPYYILGVLFLLGGIGALFLPETLHKKLPDTMEEAGHFGKHDVSAIWVEFLQLAQV</sequence>
<evidence type="ECO:0000256" key="3">
    <source>
        <dbReference type="ARBA" id="ARBA00022989"/>
    </source>
</evidence>
<dbReference type="AlphaFoldDB" id="Q8IH51"/>
<accession>Q8IH51</accession>
<dbReference type="AGR" id="FB:FBgn0038938"/>
<keyword evidence="3 5" id="KW-1133">Transmembrane helix</keyword>
<feature type="transmembrane region" description="Helical" evidence="5">
    <location>
        <begin position="36"/>
        <end position="58"/>
    </location>
</feature>
<dbReference type="Gene3D" id="1.20.1250.20">
    <property type="entry name" value="MFS general substrate transporter like domains"/>
    <property type="match status" value="1"/>
</dbReference>
<comment type="subcellular location">
    <subcellularLocation>
        <location evidence="1">Membrane</location>
        <topology evidence="1">Multi-pass membrane protein</topology>
    </subcellularLocation>
</comment>
<gene>
    <name evidence="6 7" type="ORF">CG7084</name>
</gene>
<dbReference type="FlyBase" id="FBgn0038938">
    <property type="gene designation" value="CG7084"/>
</dbReference>
<dbReference type="Bgee" id="FBgn0038938">
    <property type="expression patterns" value="Expressed in adult Malpighian tubule principal cell of lower segment in Malpighian tubule and 85 other cell types or tissues"/>
</dbReference>
<dbReference type="OrthoDB" id="5296287at2759"/>
<dbReference type="EMBL" id="BT001423">
    <property type="protein sequence ID" value="AAN71178.1"/>
    <property type="molecule type" value="mRNA"/>
</dbReference>
<dbReference type="SUPFAM" id="SSF103473">
    <property type="entry name" value="MFS general substrate transporter"/>
    <property type="match status" value="1"/>
</dbReference>
<dbReference type="ExpressionAtlas" id="Q8IH51">
    <property type="expression patterns" value="baseline and differential"/>
</dbReference>
<keyword evidence="2 5" id="KW-0812">Transmembrane</keyword>
<evidence type="ECO:0000256" key="1">
    <source>
        <dbReference type="ARBA" id="ARBA00004141"/>
    </source>
</evidence>
<name>Q8IH51_DROME</name>
<keyword evidence="4 5" id="KW-0472">Membrane</keyword>
<evidence type="ECO:0000256" key="5">
    <source>
        <dbReference type="SAM" id="Phobius"/>
    </source>
</evidence>
<protein>
    <submittedName>
        <fullName evidence="6">GH14589p</fullName>
    </submittedName>
</protein>